<dbReference type="SMART" id="SM01381">
    <property type="entry name" value="7TM_GPCR_Srsx"/>
    <property type="match status" value="1"/>
</dbReference>
<dbReference type="Proteomes" id="UP000515154">
    <property type="component" value="Linkage group LG21"/>
</dbReference>
<dbReference type="SUPFAM" id="SSF81321">
    <property type="entry name" value="Family A G protein-coupled receptor-like"/>
    <property type="match status" value="1"/>
</dbReference>
<comment type="subcellular location">
    <subcellularLocation>
        <location evidence="1">Cell membrane</location>
        <topology evidence="1">Multi-pass membrane protein</topology>
    </subcellularLocation>
</comment>
<name>A0A7E6FJG1_9MOLL</name>
<evidence type="ECO:0000256" key="7">
    <source>
        <dbReference type="ARBA" id="ARBA00023170"/>
    </source>
</evidence>
<feature type="transmembrane region" description="Helical" evidence="9">
    <location>
        <begin position="257"/>
        <end position="280"/>
    </location>
</feature>
<evidence type="ECO:0000256" key="9">
    <source>
        <dbReference type="SAM" id="Phobius"/>
    </source>
</evidence>
<keyword evidence="3 9" id="KW-0812">Transmembrane</keyword>
<dbReference type="KEGG" id="osn:115222804"/>
<dbReference type="InterPro" id="IPR000276">
    <property type="entry name" value="GPCR_Rhodpsn"/>
</dbReference>
<dbReference type="PROSITE" id="PS50262">
    <property type="entry name" value="G_PROTEIN_RECEP_F1_2"/>
    <property type="match status" value="1"/>
</dbReference>
<accession>A0A7E6FJG1</accession>
<keyword evidence="4 9" id="KW-1133">Transmembrane helix</keyword>
<keyword evidence="6 9" id="KW-0472">Membrane</keyword>
<evidence type="ECO:0000256" key="2">
    <source>
        <dbReference type="ARBA" id="ARBA00022475"/>
    </source>
</evidence>
<dbReference type="Pfam" id="PF00001">
    <property type="entry name" value="7tm_1"/>
    <property type="match status" value="1"/>
</dbReference>
<evidence type="ECO:0000313" key="12">
    <source>
        <dbReference type="RefSeq" id="XP_036367871.1"/>
    </source>
</evidence>
<evidence type="ECO:0000256" key="3">
    <source>
        <dbReference type="ARBA" id="ARBA00022692"/>
    </source>
</evidence>
<protein>
    <submittedName>
        <fullName evidence="12">Octopamine receptor beta-2R-like</fullName>
    </submittedName>
</protein>
<keyword evidence="5" id="KW-0297">G-protein coupled receptor</keyword>
<dbReference type="InterPro" id="IPR050569">
    <property type="entry name" value="TAAR"/>
</dbReference>
<feature type="transmembrane region" description="Helical" evidence="9">
    <location>
        <begin position="163"/>
        <end position="185"/>
    </location>
</feature>
<dbReference type="InterPro" id="IPR017452">
    <property type="entry name" value="GPCR_Rhodpsn_7TM"/>
</dbReference>
<keyword evidence="11" id="KW-1185">Reference proteome</keyword>
<dbReference type="PANTHER" id="PTHR24249:SF372">
    <property type="entry name" value="G-PROTEIN COUPLED RECEPTORS FAMILY 1 PROFILE DOMAIN-CONTAINING PROTEIN"/>
    <property type="match status" value="1"/>
</dbReference>
<evidence type="ECO:0000259" key="10">
    <source>
        <dbReference type="PROSITE" id="PS50262"/>
    </source>
</evidence>
<reference evidence="12" key="1">
    <citation type="submission" date="2025-08" db="UniProtKB">
        <authorList>
            <consortium name="RefSeq"/>
        </authorList>
    </citation>
    <scope>IDENTIFICATION</scope>
</reference>
<evidence type="ECO:0000256" key="4">
    <source>
        <dbReference type="ARBA" id="ARBA00022989"/>
    </source>
</evidence>
<dbReference type="RefSeq" id="XP_036367871.1">
    <property type="nucleotide sequence ID" value="XM_036511978.1"/>
</dbReference>
<keyword evidence="2" id="KW-1003">Cell membrane</keyword>
<evidence type="ECO:0000256" key="8">
    <source>
        <dbReference type="ARBA" id="ARBA00023224"/>
    </source>
</evidence>
<dbReference type="GO" id="GO:0005886">
    <property type="term" value="C:plasma membrane"/>
    <property type="evidence" value="ECO:0007669"/>
    <property type="project" value="UniProtKB-SubCell"/>
</dbReference>
<keyword evidence="7" id="KW-0675">Receptor</keyword>
<feature type="transmembrane region" description="Helical" evidence="9">
    <location>
        <begin position="292"/>
        <end position="314"/>
    </location>
</feature>
<evidence type="ECO:0000256" key="6">
    <source>
        <dbReference type="ARBA" id="ARBA00023136"/>
    </source>
</evidence>
<evidence type="ECO:0000313" key="11">
    <source>
        <dbReference type="Proteomes" id="UP000515154"/>
    </source>
</evidence>
<organism evidence="11 12">
    <name type="scientific">Octopus sinensis</name>
    <name type="common">East Asian common octopus</name>
    <dbReference type="NCBI Taxonomy" id="2607531"/>
    <lineage>
        <taxon>Eukaryota</taxon>
        <taxon>Metazoa</taxon>
        <taxon>Spiralia</taxon>
        <taxon>Lophotrochozoa</taxon>
        <taxon>Mollusca</taxon>
        <taxon>Cephalopoda</taxon>
        <taxon>Coleoidea</taxon>
        <taxon>Octopodiformes</taxon>
        <taxon>Octopoda</taxon>
        <taxon>Incirrata</taxon>
        <taxon>Octopodidae</taxon>
        <taxon>Octopus</taxon>
    </lineage>
</organism>
<feature type="transmembrane region" description="Helical" evidence="9">
    <location>
        <begin position="43"/>
        <end position="67"/>
    </location>
</feature>
<dbReference type="Gene3D" id="1.20.1070.10">
    <property type="entry name" value="Rhodopsin 7-helix transmembrane proteins"/>
    <property type="match status" value="1"/>
</dbReference>
<evidence type="ECO:0000256" key="1">
    <source>
        <dbReference type="ARBA" id="ARBA00004651"/>
    </source>
</evidence>
<evidence type="ECO:0000256" key="5">
    <source>
        <dbReference type="ARBA" id="ARBA00023040"/>
    </source>
</evidence>
<feature type="domain" description="G-protein coupled receptors family 1 profile" evidence="10">
    <location>
        <begin position="59"/>
        <end position="312"/>
    </location>
</feature>
<keyword evidence="8" id="KW-0807">Transducer</keyword>
<dbReference type="PANTHER" id="PTHR24249">
    <property type="entry name" value="HISTAMINE RECEPTOR-RELATED G-PROTEIN COUPLED RECEPTOR"/>
    <property type="match status" value="1"/>
</dbReference>
<feature type="transmembrane region" description="Helical" evidence="9">
    <location>
        <begin position="79"/>
        <end position="98"/>
    </location>
</feature>
<feature type="transmembrane region" description="Helical" evidence="9">
    <location>
        <begin position="205"/>
        <end position="227"/>
    </location>
</feature>
<feature type="transmembrane region" description="Helical" evidence="9">
    <location>
        <begin position="132"/>
        <end position="151"/>
    </location>
</feature>
<dbReference type="PRINTS" id="PR00237">
    <property type="entry name" value="GPCRRHODOPSN"/>
</dbReference>
<dbReference type="GO" id="GO:0004930">
    <property type="term" value="F:G protein-coupled receptor activity"/>
    <property type="evidence" value="ECO:0007669"/>
    <property type="project" value="UniProtKB-KW"/>
</dbReference>
<gene>
    <name evidence="12" type="primary">LOC115222804</name>
</gene>
<dbReference type="CDD" id="cd00637">
    <property type="entry name" value="7tm_classA_rhodopsin-like"/>
    <property type="match status" value="1"/>
</dbReference>
<dbReference type="AlphaFoldDB" id="A0A7E6FJG1"/>
<proteinExistence type="predicted"/>
<sequence>MKMTTLSNWTQPLSTMVSLLAPNETSGENEESDLQNESWEFYIYYYGMFCLVAVVNLTGNSLVISTIIRHRQLQYCCNWFLLSLGFSDLLQGFVYPIYNLSHIEISAISEPLGAWSLCQFLLTEVLALDLGSSYHLVCITVIRYIAVVHPLKYHNYVNEKRILVCIVFIWLSTQTTIILLYTIYIPEGEYVGACRYENIFRFAHTNILFIIQLFLPVTIMTCLYIPLIRIARKQAKVIAIQECSVTRSAITSQERKSTYMVTSLLGCFAIFWTPTVIYFYASIALKGNINHYIRATVRILLFMNSAINVFVYAGRDGEFRNILKKDLKKLSSFCKCCHKSDFH</sequence>